<dbReference type="CDD" id="cd00054">
    <property type="entry name" value="EGF_CA"/>
    <property type="match status" value="3"/>
</dbReference>
<comment type="caution">
    <text evidence="6">Lacks conserved residue(s) required for the propagation of feature annotation.</text>
</comment>
<dbReference type="EMBL" id="SRLO01000207">
    <property type="protein sequence ID" value="TNN67232.1"/>
    <property type="molecule type" value="Genomic_DNA"/>
</dbReference>
<keyword evidence="7" id="KW-0472">Membrane</keyword>
<keyword evidence="2" id="KW-0732">Signal</keyword>
<dbReference type="InterPro" id="IPR000742">
    <property type="entry name" value="EGF"/>
</dbReference>
<dbReference type="PROSITE" id="PS00022">
    <property type="entry name" value="EGF_1"/>
    <property type="match status" value="4"/>
</dbReference>
<evidence type="ECO:0000256" key="4">
    <source>
        <dbReference type="ARBA" id="ARBA00023157"/>
    </source>
</evidence>
<evidence type="ECO:0000256" key="5">
    <source>
        <dbReference type="ARBA" id="ARBA00023180"/>
    </source>
</evidence>
<feature type="domain" description="EGF-like" evidence="9">
    <location>
        <begin position="135"/>
        <end position="172"/>
    </location>
</feature>
<dbReference type="FunFam" id="2.60.120.200:FF:000210">
    <property type="entry name" value="Protein eyes shut homolog"/>
    <property type="match status" value="1"/>
</dbReference>
<keyword evidence="4 6" id="KW-1015">Disulfide bond</keyword>
<feature type="domain" description="Laminin G" evidence="8">
    <location>
        <begin position="700"/>
        <end position="886"/>
    </location>
</feature>
<dbReference type="PANTHER" id="PTHR15036:SF93">
    <property type="entry name" value="EYS PROTEIN"/>
    <property type="match status" value="1"/>
</dbReference>
<dbReference type="PROSITE" id="PS50026">
    <property type="entry name" value="EGF_3"/>
    <property type="match status" value="5"/>
</dbReference>
<feature type="domain" description="EGF-like" evidence="9">
    <location>
        <begin position="658"/>
        <end position="695"/>
    </location>
</feature>
<evidence type="ECO:0000313" key="10">
    <source>
        <dbReference type="EMBL" id="TNN67232.1"/>
    </source>
</evidence>
<accession>A0A4Z2HR24</accession>
<evidence type="ECO:0000256" key="2">
    <source>
        <dbReference type="ARBA" id="ARBA00022729"/>
    </source>
</evidence>
<gene>
    <name evidence="10" type="primary">EYS_0</name>
    <name evidence="10" type="ORF">EYF80_022570</name>
</gene>
<proteinExistence type="predicted"/>
<evidence type="ECO:0000256" key="7">
    <source>
        <dbReference type="SAM" id="Phobius"/>
    </source>
</evidence>
<dbReference type="Pfam" id="PF00054">
    <property type="entry name" value="Laminin_G_1"/>
    <property type="match status" value="1"/>
</dbReference>
<dbReference type="SMART" id="SM00179">
    <property type="entry name" value="EGF_CA"/>
    <property type="match status" value="4"/>
</dbReference>
<feature type="domain" description="Laminin G" evidence="8">
    <location>
        <begin position="192"/>
        <end position="379"/>
    </location>
</feature>
<dbReference type="Pfam" id="PF00008">
    <property type="entry name" value="EGF"/>
    <property type="match status" value="3"/>
</dbReference>
<feature type="domain" description="EGF-like" evidence="9">
    <location>
        <begin position="620"/>
        <end position="657"/>
    </location>
</feature>
<feature type="domain" description="Laminin G" evidence="8">
    <location>
        <begin position="441"/>
        <end position="624"/>
    </location>
</feature>
<dbReference type="GO" id="GO:0005604">
    <property type="term" value="C:basement membrane"/>
    <property type="evidence" value="ECO:0007669"/>
    <property type="project" value="UniProtKB-ARBA"/>
</dbReference>
<organism evidence="10 11">
    <name type="scientific">Liparis tanakae</name>
    <name type="common">Tanaka's snailfish</name>
    <dbReference type="NCBI Taxonomy" id="230148"/>
    <lineage>
        <taxon>Eukaryota</taxon>
        <taxon>Metazoa</taxon>
        <taxon>Chordata</taxon>
        <taxon>Craniata</taxon>
        <taxon>Vertebrata</taxon>
        <taxon>Euteleostomi</taxon>
        <taxon>Actinopterygii</taxon>
        <taxon>Neopterygii</taxon>
        <taxon>Teleostei</taxon>
        <taxon>Neoteleostei</taxon>
        <taxon>Acanthomorphata</taxon>
        <taxon>Eupercaria</taxon>
        <taxon>Perciformes</taxon>
        <taxon>Cottioidei</taxon>
        <taxon>Cottales</taxon>
        <taxon>Liparidae</taxon>
        <taxon>Liparis</taxon>
    </lineage>
</organism>
<keyword evidence="7" id="KW-1133">Transmembrane helix</keyword>
<feature type="disulfide bond" evidence="6">
    <location>
        <begin position="162"/>
        <end position="171"/>
    </location>
</feature>
<evidence type="ECO:0000256" key="3">
    <source>
        <dbReference type="ARBA" id="ARBA00022737"/>
    </source>
</evidence>
<evidence type="ECO:0000313" key="11">
    <source>
        <dbReference type="Proteomes" id="UP000314294"/>
    </source>
</evidence>
<feature type="transmembrane region" description="Helical" evidence="7">
    <location>
        <begin position="886"/>
        <end position="916"/>
    </location>
</feature>
<dbReference type="GO" id="GO:0005509">
    <property type="term" value="F:calcium ion binding"/>
    <property type="evidence" value="ECO:0007669"/>
    <property type="project" value="InterPro"/>
</dbReference>
<reference evidence="10 11" key="1">
    <citation type="submission" date="2019-03" db="EMBL/GenBank/DDBJ databases">
        <title>First draft genome of Liparis tanakae, snailfish: a comprehensive survey of snailfish specific genes.</title>
        <authorList>
            <person name="Kim W."/>
            <person name="Song I."/>
            <person name="Jeong J.-H."/>
            <person name="Kim D."/>
            <person name="Kim S."/>
            <person name="Ryu S."/>
            <person name="Song J.Y."/>
            <person name="Lee S.K."/>
        </authorList>
    </citation>
    <scope>NUCLEOTIDE SEQUENCE [LARGE SCALE GENOMIC DNA]</scope>
    <source>
        <tissue evidence="10">Muscle</tissue>
    </source>
</reference>
<dbReference type="Gene3D" id="2.60.120.200">
    <property type="match status" value="4"/>
</dbReference>
<dbReference type="InterPro" id="IPR001881">
    <property type="entry name" value="EGF-like_Ca-bd_dom"/>
</dbReference>
<dbReference type="Proteomes" id="UP000314294">
    <property type="component" value="Unassembled WGS sequence"/>
</dbReference>
<dbReference type="SUPFAM" id="SSF57196">
    <property type="entry name" value="EGF/Laminin"/>
    <property type="match status" value="2"/>
</dbReference>
<evidence type="ECO:0000256" key="1">
    <source>
        <dbReference type="ARBA" id="ARBA00022536"/>
    </source>
</evidence>
<sequence>MLHTQQQNFGDQYLHVFLQDGSPVAELGCGGSRVVNAATGQGNFGPIFLGDVSSHWEMHGGSATGARRFIGCIKELQVNSKEIYLVGEAVRGRNIEDCDPPVCQHLPCRNGGTCVSDAEDWFCECPPLYAGRLCQFDACERNPCGHGATCIPKSPLEAICLCPYGRQGLLCEERKCYVEQLRRDGALIIVCTINSKSRGGSMQPFQFIRFFYEFKLRFTLANNSSAVKDNLLLFAGHRGRGDAGDDFLVLGLRSGRVVHRFNLGSGVATIVSDRLDPQVDVHTVTFGRSKRIGWLKLDGQRNRTGSSPGPLLGLNVFHQLFVGGYNEYTPELLPLGSRFRHGFLGCIFDMHFRTKRDGKFQVLGKPSGHAAFGRSVGHCQCPFGWKGALCSETVSVCDVEHSPPPLCVHGAACIPLPDGYTCQCPLGSVGLYCEKAIAISDPFFSSNQSSWMSFPPVRTRHRTALQLQFQPLSPDGILVYTAQHLGARAGDFLCLSLTSGFVQLRYDLGDGVHALRSAQRVDSRGRTWHTVKAGRVGRHGFLSLDDQEISERPAHGMTTLDVASDIFVGGVSTLSSVSVDATEGAPLGFTGGFRELLVNGEEFELTETGAVSGANVGDWDGTACGFKVCRNGGRCRATGSGAFTCACPPSWTGPACDRAASCVDNVCKAGSSCAPSGVASYRCICPLGSGGRYCDAEIPTRTLKFVGSSYVKYEDRRYDTRDFKHARVSFSFLANSNNGVIAWVGKAEHEDDDYLAVGLEGGRLKIAVNLGEELSVPVEIRNVSLCCGAWHDVSVALNGTVVQVFLDRRRVLREDLDPLERYVALNYGGQIYFGGFELYRNVSMVTHGLFSKGFDGSLRNVYLFTDTKPLLFLDNTVVRVSVVPTALALVAALVLLLALVVPALLPLLAVPVVAAVPPPVLRGPRPLPRVAVPLLHALVISGRRRGPARRFGVALGVLRLKPGETVWGAVLSPRRAVVLILGGRAGEGRRRRGGHLRLRRE</sequence>
<keyword evidence="1 6" id="KW-0245">EGF-like domain</keyword>
<dbReference type="Gene3D" id="2.10.25.10">
    <property type="entry name" value="Laminin"/>
    <property type="match status" value="4"/>
</dbReference>
<feature type="domain" description="EGF-like" evidence="9">
    <location>
        <begin position="99"/>
        <end position="132"/>
    </location>
</feature>
<comment type="caution">
    <text evidence="10">The sequence shown here is derived from an EMBL/GenBank/DDBJ whole genome shotgun (WGS) entry which is preliminary data.</text>
</comment>
<keyword evidence="5" id="KW-0325">Glycoprotein</keyword>
<dbReference type="PANTHER" id="PTHR15036">
    <property type="entry name" value="PIKACHURIN-LIKE PROTEIN"/>
    <property type="match status" value="1"/>
</dbReference>
<dbReference type="FunFam" id="2.60.120.200:FF:000183">
    <property type="entry name" value="Protein eyes shut homolog"/>
    <property type="match status" value="1"/>
</dbReference>
<dbReference type="SUPFAM" id="SSF49899">
    <property type="entry name" value="Concanavalin A-like lectins/glucanases"/>
    <property type="match status" value="4"/>
</dbReference>
<dbReference type="SMART" id="SM00282">
    <property type="entry name" value="LamG"/>
    <property type="match status" value="3"/>
</dbReference>
<dbReference type="SMART" id="SM00181">
    <property type="entry name" value="EGF"/>
    <property type="match status" value="5"/>
</dbReference>
<name>A0A4Z2HR24_9TELE</name>
<feature type="disulfide bond" evidence="6">
    <location>
        <begin position="647"/>
        <end position="656"/>
    </location>
</feature>
<dbReference type="AlphaFoldDB" id="A0A4Z2HR24"/>
<dbReference type="CDD" id="cd00110">
    <property type="entry name" value="LamG"/>
    <property type="match status" value="3"/>
</dbReference>
<dbReference type="InterPro" id="IPR050372">
    <property type="entry name" value="Neurexin-related_CASP"/>
</dbReference>
<protein>
    <submittedName>
        <fullName evidence="10">Protein eyes shut</fullName>
    </submittedName>
</protein>
<dbReference type="OrthoDB" id="283575at2759"/>
<dbReference type="FunFam" id="2.10.25.10:FF:000012">
    <property type="entry name" value="Delta-like protein"/>
    <property type="match status" value="1"/>
</dbReference>
<dbReference type="FunFam" id="2.60.120.200:FF:000190">
    <property type="entry name" value="Protein eyes shut homolog"/>
    <property type="match status" value="1"/>
</dbReference>
<feature type="disulfide bond" evidence="6">
    <location>
        <begin position="685"/>
        <end position="694"/>
    </location>
</feature>
<dbReference type="Pfam" id="PF02210">
    <property type="entry name" value="Laminin_G_2"/>
    <property type="match status" value="2"/>
</dbReference>
<keyword evidence="3" id="KW-0677">Repeat</keyword>
<keyword evidence="11" id="KW-1185">Reference proteome</keyword>
<dbReference type="InterPro" id="IPR013320">
    <property type="entry name" value="ConA-like_dom_sf"/>
</dbReference>
<evidence type="ECO:0000256" key="6">
    <source>
        <dbReference type="PROSITE-ProRule" id="PRU00076"/>
    </source>
</evidence>
<evidence type="ECO:0000259" key="8">
    <source>
        <dbReference type="PROSITE" id="PS50025"/>
    </source>
</evidence>
<dbReference type="PROSITE" id="PS50025">
    <property type="entry name" value="LAM_G_DOMAIN"/>
    <property type="match status" value="3"/>
</dbReference>
<feature type="disulfide bond" evidence="6">
    <location>
        <begin position="424"/>
        <end position="433"/>
    </location>
</feature>
<evidence type="ECO:0000259" key="9">
    <source>
        <dbReference type="PROSITE" id="PS50026"/>
    </source>
</evidence>
<dbReference type="InterPro" id="IPR001791">
    <property type="entry name" value="Laminin_G"/>
</dbReference>
<keyword evidence="7" id="KW-0812">Transmembrane</keyword>
<feature type="domain" description="EGF-like" evidence="9">
    <location>
        <begin position="398"/>
        <end position="434"/>
    </location>
</feature>